<feature type="transmembrane region" description="Helical" evidence="2">
    <location>
        <begin position="206"/>
        <end position="226"/>
    </location>
</feature>
<evidence type="ECO:0000256" key="2">
    <source>
        <dbReference type="SAM" id="Phobius"/>
    </source>
</evidence>
<feature type="compositionally biased region" description="Gly residues" evidence="1">
    <location>
        <begin position="466"/>
        <end position="479"/>
    </location>
</feature>
<keyword evidence="4" id="KW-0675">Receptor</keyword>
<reference evidence="4" key="1">
    <citation type="submission" date="2020-05" db="EMBL/GenBank/DDBJ databases">
        <title>Identification of trans-AT polyketide cluster in two marine bacteria, producers of a novel glutaramide-containing polyketide sesbanimide D and analogs.</title>
        <authorList>
            <person name="Kacar D."/>
            <person name="Rodriguez P."/>
            <person name="Canedo L."/>
            <person name="Gonzalez E."/>
            <person name="Galan B."/>
            <person name="De La Calle F."/>
            <person name="Garcia J.L."/>
        </authorList>
    </citation>
    <scope>NUCLEOTIDE SEQUENCE</scope>
    <source>
        <strain evidence="4">PHM038</strain>
    </source>
</reference>
<dbReference type="Gene3D" id="3.40.50.10140">
    <property type="entry name" value="Toll/interleukin-1 receptor homology (TIR) domain"/>
    <property type="match status" value="1"/>
</dbReference>
<sequence length="946" mass="103955">MAGEKTKVFISYSREDRRQVAKLAERLGAEDDIEVFRDTEDILPTEEWKQRLEQLIIEADTVVFALSPASASSEVCHWEVEVAGRYNKRIAPVVIATVAPDRIPPELSRYNYIFLTPEDEFEKGIVHLIQALNTDIGWIREHTRLGDLANRWRSAERLGAQKLRGSELTRAEQWLALQPKNAPAPTDLHRSYIYESRRAANRRSRIIAAASLASAFVVGVLGVFAWTQRNAAEASSARLALGTANDLMVEGDVNAAALVLLKSAGQFDADTAPGRLPILLKDAAHLLDGVTTIKFPDATNYVPARNALYVLKDGDRSIVSLDHSATTRDILKGAAEDSPIVALNSAGDGKLITLVRRNGVVAQIDTRSGALTDLSRIPDADLSANDFPTPFEYRTSEDQDLKVHEDGTVVFQDPEKETVWILVPDSGSVISENLCCGYEFVRDGEGRRFLFPKSYFVETQPEMPGGESGAGDSGTGEAGSGASEANSPVSYEIVTGPDGTAGLKPASLSRDEVFDLTMRACFSRGIYHDPMPSVTGKLKSYIGEGYSYPQFTSYAFACSGNGPRFLAIHYGNTSEGPEQNAVLLDSETDDEGTEVRDLIQDKFDQPLTYEGFTWLDVNRYASEEIIGAIQDRDLYVFSEGFHYHRRLRSTPKLAYFTDADHVAVVMPEEDTVEVYGFGASQNDYRYANAGEKFTLRNNHGCRGNNNLIAEAFEGGAVIDIDPAALHDRVAETLGSKLGADLSDRFQCLTLSRDGKYLLAETGWMGPAYLLDTEKLKATGKVKDAGIADLGKQTTSAFFLDNVDVVASDMTSQVKIWKQDTGDHAWKSSILYNSDNQIFLAEPDGDGKTLIIVEALGGHSFKTYLYSIAGKEKWFDFGEIFRWYGVAFTTDNKVLLSNSDEVSQGKLRVYEIPDFESLVETVQSGLPGKCLPTGLGGFENSPCWPKL</sequence>
<dbReference type="PROSITE" id="PS50104">
    <property type="entry name" value="TIR"/>
    <property type="match status" value="1"/>
</dbReference>
<dbReference type="InterPro" id="IPR035897">
    <property type="entry name" value="Toll_tir_struct_dom_sf"/>
</dbReference>
<dbReference type="Proteomes" id="UP000598467">
    <property type="component" value="Unassembled WGS sequence"/>
</dbReference>
<organism evidence="4 5">
    <name type="scientific">Roseibium aggregatum</name>
    <dbReference type="NCBI Taxonomy" id="187304"/>
    <lineage>
        <taxon>Bacteria</taxon>
        <taxon>Pseudomonadati</taxon>
        <taxon>Pseudomonadota</taxon>
        <taxon>Alphaproteobacteria</taxon>
        <taxon>Hyphomicrobiales</taxon>
        <taxon>Stappiaceae</taxon>
        <taxon>Roseibium</taxon>
    </lineage>
</organism>
<dbReference type="EMBL" id="JABFCZ010000010">
    <property type="protein sequence ID" value="MBD1546639.1"/>
    <property type="molecule type" value="Genomic_DNA"/>
</dbReference>
<dbReference type="GO" id="GO:0007165">
    <property type="term" value="P:signal transduction"/>
    <property type="evidence" value="ECO:0007669"/>
    <property type="project" value="InterPro"/>
</dbReference>
<dbReference type="AlphaFoldDB" id="A0A926S9B5"/>
<dbReference type="SUPFAM" id="SSF50969">
    <property type="entry name" value="YVTN repeat-like/Quinoprotein amine dehydrogenase"/>
    <property type="match status" value="1"/>
</dbReference>
<dbReference type="InterPro" id="IPR011044">
    <property type="entry name" value="Quino_amine_DH_bsu"/>
</dbReference>
<keyword evidence="2" id="KW-0472">Membrane</keyword>
<feature type="region of interest" description="Disordered" evidence="1">
    <location>
        <begin position="460"/>
        <end position="492"/>
    </location>
</feature>
<accession>A0A926S9B5</accession>
<dbReference type="SUPFAM" id="SSF63829">
    <property type="entry name" value="Calcium-dependent phosphotriesterase"/>
    <property type="match status" value="1"/>
</dbReference>
<dbReference type="RefSeq" id="WP_190291311.1">
    <property type="nucleotide sequence ID" value="NZ_JABFCZ010000010.1"/>
</dbReference>
<evidence type="ECO:0000313" key="4">
    <source>
        <dbReference type="EMBL" id="MBD1546639.1"/>
    </source>
</evidence>
<evidence type="ECO:0000259" key="3">
    <source>
        <dbReference type="PROSITE" id="PS50104"/>
    </source>
</evidence>
<name>A0A926S9B5_9HYPH</name>
<keyword evidence="2" id="KW-1133">Transmembrane helix</keyword>
<dbReference type="SUPFAM" id="SSF52200">
    <property type="entry name" value="Toll/Interleukin receptor TIR domain"/>
    <property type="match status" value="1"/>
</dbReference>
<comment type="caution">
    <text evidence="4">The sequence shown here is derived from an EMBL/GenBank/DDBJ whole genome shotgun (WGS) entry which is preliminary data.</text>
</comment>
<dbReference type="InterPro" id="IPR000157">
    <property type="entry name" value="TIR_dom"/>
</dbReference>
<evidence type="ECO:0000256" key="1">
    <source>
        <dbReference type="SAM" id="MobiDB-lite"/>
    </source>
</evidence>
<keyword evidence="2" id="KW-0812">Transmembrane</keyword>
<proteinExistence type="predicted"/>
<gene>
    <name evidence="4" type="ORF">HK439_10220</name>
</gene>
<protein>
    <submittedName>
        <fullName evidence="4">Toll/interleukin-1 receptor domain-containing protein</fullName>
    </submittedName>
</protein>
<dbReference type="Pfam" id="PF13676">
    <property type="entry name" value="TIR_2"/>
    <property type="match status" value="1"/>
</dbReference>
<feature type="domain" description="TIR" evidence="3">
    <location>
        <begin position="4"/>
        <end position="132"/>
    </location>
</feature>
<evidence type="ECO:0000313" key="5">
    <source>
        <dbReference type="Proteomes" id="UP000598467"/>
    </source>
</evidence>